<evidence type="ECO:0000256" key="4">
    <source>
        <dbReference type="ARBA" id="ARBA00023242"/>
    </source>
</evidence>
<reference evidence="7 8" key="1">
    <citation type="journal article" date="2019" name="Fungal Biol. Biotechnol.">
        <title>Draft genome sequence of fastidious pathogen Ceratobasidium theobromae, which causes vascular-streak dieback in Theobroma cacao.</title>
        <authorList>
            <person name="Ali S.S."/>
            <person name="Asman A."/>
            <person name="Shao J."/>
            <person name="Firmansyah A.P."/>
            <person name="Susilo A.W."/>
            <person name="Rosmana A."/>
            <person name="McMahon P."/>
            <person name="Junaid M."/>
            <person name="Guest D."/>
            <person name="Kheng T.Y."/>
            <person name="Meinhardt L.W."/>
            <person name="Bailey B.A."/>
        </authorList>
    </citation>
    <scope>NUCLEOTIDE SEQUENCE [LARGE SCALE GENOMIC DNA]</scope>
    <source>
        <strain evidence="7 8">CT2</strain>
    </source>
</reference>
<sequence length="718" mass="78245">MYHPRPQHLPSSQRYLTTDFTDVSQSYRSTTSSIRGNRSFSASEVQATAELPHHAMSVHPPIPSGEHRTPETYQGFQLPTNSYPAGSPTFALRPVTAAPFSHIEYPSVAHARTQSLDSYRSLDDYESGSPHEPVAPSFSHLQQSGDQSYSFRQAPYEPNGVGRGESELRDQRALELQACRGSAERSPSTYDFGHASQPMDRMDTVKPTMRRRLRNDSDSSVASMWSSAAVLGDSLHEETRAVNNRFKPRRGSMQSSGKFQPQAIQSAYAYEYASAAHDGMLPGAMGVPEHNGFPSSPAMDVDPPYILPPPPRASELGLRDPEHPFVSGRADWEGSFGDMSVASTDVDAGSPHSQDQLSSRASSEASNGPSRKRKGGTMAGSPDVAENGEGGREGRKKTVMACHFCRYRKLRCDSGHPCGHCHRRGKECTYDAVVRRRGPGRKNKSAQETARVQLANRQREEAAREAAVATKKPAPKEQPTREQASRGSVKEGAFRDAWSQTSPQPPNQASASLSGVSGTPYSPDAPFQQSRAAQDQVLCGQEYQPFSLGYAYGSEQTSRSSHEWAGQDVLPPSLASLQRGEEHRRGSSGPLPNGLQTPISGASSYYDGSPDRYQQPQYASSVHGYASNRYSFATQGGETSYSNDAESAYAYSEGANVLPYGYEPQFEGRQQQRSDLDAHFRRVNGVSQYPSEAATDGARMANTFTDGRAKADGSGGRR</sequence>
<proteinExistence type="predicted"/>
<feature type="region of interest" description="Disordered" evidence="5">
    <location>
        <begin position="554"/>
        <end position="620"/>
    </location>
</feature>
<keyword evidence="2" id="KW-0238">DNA-binding</keyword>
<dbReference type="InterPro" id="IPR001138">
    <property type="entry name" value="Zn2Cys6_DnaBD"/>
</dbReference>
<dbReference type="SMART" id="SM00066">
    <property type="entry name" value="GAL4"/>
    <property type="match status" value="1"/>
</dbReference>
<dbReference type="AlphaFoldDB" id="A0A5N5QXK6"/>
<feature type="compositionally biased region" description="Polar residues" evidence="5">
    <location>
        <begin position="139"/>
        <end position="151"/>
    </location>
</feature>
<dbReference type="Gene3D" id="4.10.240.10">
    <property type="entry name" value="Zn(2)-C6 fungal-type DNA-binding domain"/>
    <property type="match status" value="1"/>
</dbReference>
<dbReference type="CDD" id="cd00067">
    <property type="entry name" value="GAL4"/>
    <property type="match status" value="1"/>
</dbReference>
<dbReference type="SUPFAM" id="SSF57701">
    <property type="entry name" value="Zn2/Cys6 DNA-binding domain"/>
    <property type="match status" value="1"/>
</dbReference>
<gene>
    <name evidence="7" type="ORF">CTheo_680</name>
</gene>
<accession>A0A5N5QXK6</accession>
<dbReference type="PROSITE" id="PS00463">
    <property type="entry name" value="ZN2_CY6_FUNGAL_1"/>
    <property type="match status" value="1"/>
</dbReference>
<evidence type="ECO:0000256" key="5">
    <source>
        <dbReference type="SAM" id="MobiDB-lite"/>
    </source>
</evidence>
<dbReference type="PANTHER" id="PTHR31069">
    <property type="entry name" value="OLEATE-ACTIVATED TRANSCRIPTION FACTOR 1-RELATED"/>
    <property type="match status" value="1"/>
</dbReference>
<feature type="compositionally biased region" description="Basic and acidic residues" evidence="5">
    <location>
        <begin position="474"/>
        <end position="494"/>
    </location>
</feature>
<feature type="region of interest" description="Disordered" evidence="5">
    <location>
        <begin position="292"/>
        <end position="394"/>
    </location>
</feature>
<feature type="compositionally biased region" description="Polar residues" evidence="5">
    <location>
        <begin position="594"/>
        <end position="603"/>
    </location>
</feature>
<feature type="region of interest" description="Disordered" evidence="5">
    <location>
        <begin position="121"/>
        <end position="201"/>
    </location>
</feature>
<keyword evidence="1" id="KW-0805">Transcription regulation</keyword>
<keyword evidence="8" id="KW-1185">Reference proteome</keyword>
<dbReference type="PROSITE" id="PS50048">
    <property type="entry name" value="ZN2_CY6_FUNGAL_2"/>
    <property type="match status" value="1"/>
</dbReference>
<feature type="compositionally biased region" description="Polar residues" evidence="5">
    <location>
        <begin position="351"/>
        <end position="369"/>
    </location>
</feature>
<dbReference type="Pfam" id="PF00172">
    <property type="entry name" value="Zn_clus"/>
    <property type="match status" value="1"/>
</dbReference>
<dbReference type="EMBL" id="SSOP01000005">
    <property type="protein sequence ID" value="KAB5595916.1"/>
    <property type="molecule type" value="Genomic_DNA"/>
</dbReference>
<dbReference type="OrthoDB" id="39175at2759"/>
<dbReference type="GO" id="GO:0003677">
    <property type="term" value="F:DNA binding"/>
    <property type="evidence" value="ECO:0007669"/>
    <property type="project" value="UniProtKB-KW"/>
</dbReference>
<evidence type="ECO:0000256" key="1">
    <source>
        <dbReference type="ARBA" id="ARBA00023015"/>
    </source>
</evidence>
<dbReference type="PANTHER" id="PTHR31069:SF32">
    <property type="entry name" value="ARGININE METABOLISM REGULATION PROTEIN II"/>
    <property type="match status" value="1"/>
</dbReference>
<dbReference type="InterPro" id="IPR036864">
    <property type="entry name" value="Zn2-C6_fun-type_DNA-bd_sf"/>
</dbReference>
<evidence type="ECO:0000256" key="2">
    <source>
        <dbReference type="ARBA" id="ARBA00023125"/>
    </source>
</evidence>
<feature type="region of interest" description="Disordered" evidence="5">
    <location>
        <begin position="687"/>
        <end position="718"/>
    </location>
</feature>
<feature type="domain" description="Zn(2)-C6 fungal-type" evidence="6">
    <location>
        <begin position="401"/>
        <end position="430"/>
    </location>
</feature>
<feature type="compositionally biased region" description="Basic and acidic residues" evidence="5">
    <location>
        <begin position="164"/>
        <end position="173"/>
    </location>
</feature>
<dbReference type="GO" id="GO:0000981">
    <property type="term" value="F:DNA-binding transcription factor activity, RNA polymerase II-specific"/>
    <property type="evidence" value="ECO:0007669"/>
    <property type="project" value="InterPro"/>
</dbReference>
<evidence type="ECO:0000256" key="3">
    <source>
        <dbReference type="ARBA" id="ARBA00023163"/>
    </source>
</evidence>
<evidence type="ECO:0000313" key="7">
    <source>
        <dbReference type="EMBL" id="KAB5595916.1"/>
    </source>
</evidence>
<dbReference type="GO" id="GO:0008270">
    <property type="term" value="F:zinc ion binding"/>
    <property type="evidence" value="ECO:0007669"/>
    <property type="project" value="InterPro"/>
</dbReference>
<keyword evidence="3" id="KW-0804">Transcription</keyword>
<comment type="caution">
    <text evidence="7">The sequence shown here is derived from an EMBL/GenBank/DDBJ whole genome shotgun (WGS) entry which is preliminary data.</text>
</comment>
<dbReference type="InterPro" id="IPR050675">
    <property type="entry name" value="OAF3"/>
</dbReference>
<protein>
    <submittedName>
        <fullName evidence="7">Xylanolytic transcriptional activator xlnR</fullName>
    </submittedName>
</protein>
<feature type="compositionally biased region" description="Polar residues" evidence="5">
    <location>
        <begin position="498"/>
        <end position="520"/>
    </location>
</feature>
<evidence type="ECO:0000259" key="6">
    <source>
        <dbReference type="PROSITE" id="PS50048"/>
    </source>
</evidence>
<evidence type="ECO:0000313" key="8">
    <source>
        <dbReference type="Proteomes" id="UP000383932"/>
    </source>
</evidence>
<name>A0A5N5QXK6_9AGAM</name>
<dbReference type="Proteomes" id="UP000383932">
    <property type="component" value="Unassembled WGS sequence"/>
</dbReference>
<organism evidence="7 8">
    <name type="scientific">Ceratobasidium theobromae</name>
    <dbReference type="NCBI Taxonomy" id="1582974"/>
    <lineage>
        <taxon>Eukaryota</taxon>
        <taxon>Fungi</taxon>
        <taxon>Dikarya</taxon>
        <taxon>Basidiomycota</taxon>
        <taxon>Agaricomycotina</taxon>
        <taxon>Agaricomycetes</taxon>
        <taxon>Cantharellales</taxon>
        <taxon>Ceratobasidiaceae</taxon>
        <taxon>Ceratobasidium</taxon>
    </lineage>
</organism>
<feature type="region of interest" description="Disordered" evidence="5">
    <location>
        <begin position="457"/>
        <end position="536"/>
    </location>
</feature>
<keyword evidence="4" id="KW-0539">Nucleus</keyword>